<sequence>MATRDKEVPIYIEDEMRNSYIDYSMSVIISRALPDVRDGLKPVHRRILVAMRELNLLHDRPFRKSAKITGDVTGNYHPHGTAAVYETMVRMAQTFSMRYPLVDGQGNFGSVDGDAPAAERYTEARLTEFAEEMLRDMERDTVDMRPNYDESREEPVVLPAGVPNLLVNGSAGIAVGMATNVPPHNLREIVDAIHHVIDHPDCEVDDLLNLVTGPDFPTGGIIYGRQGIQDCYRTGRGHITVRSRTEVEEIRKDRQAIIVSEIPYMVSKAALLEKIADLVKDGPLDGISDLRDESDRDGMRIVIELKRDAQPKVVLNQLFKHTQMQTTFGANMLALVGNRPLTLSLKEMIEHYVAHRRDVVVRRTRFDLAEAEKRAHILEGLKIALDHIDEIVALIRAAADTEGARTGLMSRFGLSEIQANAILEMRLSRLTGLERQKVEDEYLEVIQLIERLKAILDSPAKVLQIIKDEMAAVRERFGDERRTEIVAGSGEFEAEDLIAEEDMVITISHAGYIKRLPVTTYRSQRRGGRGVTGAGTREEDFIEHLFIASTHSYILVFTDRGRVYWLKVHEVPQGGRTAKGKAIVNMVEMSQQERVAAVLPVKEFQDTHFIMMCTAKGTVKKTPLSAYSNPRRGGIVAIGVEQEDSLIDAVLTDGIQDIILQKRNGKAIRFNEQDVRPMGRTAYGVRGVTLEEDDAVVGMIAVKREASLLVATENGYGKRSPISDYRITGRGGKGIISIQATERNGRVVAALEVIPTDQVMLITRGGIVIRTKVSEISEIGRNTQGVRLINLEAGDQLIDVAKVEEKDEGEEV</sequence>
<dbReference type="Gene3D" id="2.120.10.90">
    <property type="entry name" value="DNA gyrase/topoisomerase IV, subunit A, C-terminal"/>
    <property type="match status" value="1"/>
</dbReference>
<dbReference type="HAMAP" id="MF_01897">
    <property type="entry name" value="GyrA"/>
    <property type="match status" value="1"/>
</dbReference>
<dbReference type="GO" id="GO:0003677">
    <property type="term" value="F:DNA binding"/>
    <property type="evidence" value="ECO:0007669"/>
    <property type="project" value="UniProtKB-UniRule"/>
</dbReference>
<evidence type="ECO:0000256" key="10">
    <source>
        <dbReference type="PROSITE-ProRule" id="PRU01384"/>
    </source>
</evidence>
<dbReference type="SUPFAM" id="SSF101904">
    <property type="entry name" value="GyrA/ParC C-terminal domain-like"/>
    <property type="match status" value="1"/>
</dbReference>
<evidence type="ECO:0000256" key="4">
    <source>
        <dbReference type="ARBA" id="ARBA00022741"/>
    </source>
</evidence>
<keyword evidence="8 9" id="KW-0413">Isomerase</keyword>
<reference evidence="12 13" key="1">
    <citation type="journal article" date="2019" name="Nat. Microbiol.">
        <title>Mediterranean grassland soil C-N compound turnover is dependent on rainfall and depth, and is mediated by genomically divergent microorganisms.</title>
        <authorList>
            <person name="Diamond S."/>
            <person name="Andeer P.F."/>
            <person name="Li Z."/>
            <person name="Crits-Christoph A."/>
            <person name="Burstein D."/>
            <person name="Anantharaman K."/>
            <person name="Lane K.R."/>
            <person name="Thomas B.C."/>
            <person name="Pan C."/>
            <person name="Northen T.R."/>
            <person name="Banfield J.F."/>
        </authorList>
    </citation>
    <scope>NUCLEOTIDE SEQUENCE [LARGE SCALE GENOMIC DNA]</scope>
    <source>
        <strain evidence="12">WS_4</strain>
    </source>
</reference>
<keyword evidence="5 9" id="KW-0067">ATP-binding</keyword>
<dbReference type="Pfam" id="PF00521">
    <property type="entry name" value="DNA_topoisoIV"/>
    <property type="match status" value="1"/>
</dbReference>
<feature type="active site" description="O-(5'-phospho-DNA)-tyrosine intermediate" evidence="9 10">
    <location>
        <position position="121"/>
    </location>
</feature>
<dbReference type="InterPro" id="IPR013760">
    <property type="entry name" value="Topo_IIA-like_dom_sf"/>
</dbReference>
<dbReference type="FunFam" id="1.10.268.10:FF:000001">
    <property type="entry name" value="DNA gyrase subunit A"/>
    <property type="match status" value="1"/>
</dbReference>
<gene>
    <name evidence="9 12" type="primary">gyrA</name>
    <name evidence="12" type="ORF">E6K74_04865</name>
</gene>
<comment type="function">
    <text evidence="9">A type II topoisomerase that negatively supercoils closed circular double-stranded (ds) DNA in an ATP-dependent manner to modulate DNA topology and maintain chromosomes in an underwound state. Negative supercoiling favors strand separation, and DNA replication, transcription, recombination and repair, all of which involve strand separation. Also able to catalyze the interconversion of other topological isomers of dsDNA rings, including catenanes and knotted rings. Type II topoisomerases break and join 2 DNA strands simultaneously in an ATP-dependent manner.</text>
</comment>
<dbReference type="SUPFAM" id="SSF56719">
    <property type="entry name" value="Type II DNA topoisomerase"/>
    <property type="match status" value="1"/>
</dbReference>
<comment type="miscellaneous">
    <text evidence="9">Few gyrases are as efficient as E.coli at forming negative supercoils. Not all organisms have 2 type II topoisomerases; in organisms with a single type II topoisomerase this enzyme also has to decatenate newly replicated chromosomes.</text>
</comment>
<dbReference type="EMBL" id="VBOU01000050">
    <property type="protein sequence ID" value="TMQ54858.1"/>
    <property type="molecule type" value="Genomic_DNA"/>
</dbReference>
<dbReference type="InterPro" id="IPR006691">
    <property type="entry name" value="GyrA/parC_rep"/>
</dbReference>
<keyword evidence="6 9" id="KW-0799">Topoisomerase</keyword>
<dbReference type="NCBIfam" id="NF004044">
    <property type="entry name" value="PRK05561.1"/>
    <property type="match status" value="1"/>
</dbReference>
<dbReference type="Gene3D" id="1.10.268.10">
    <property type="entry name" value="Topoisomerase, domain 3"/>
    <property type="match status" value="1"/>
</dbReference>
<dbReference type="InterPro" id="IPR002205">
    <property type="entry name" value="Topo_IIA_dom_A"/>
</dbReference>
<keyword evidence="3 9" id="KW-0963">Cytoplasm</keyword>
<dbReference type="AlphaFoldDB" id="A0A538STZ9"/>
<dbReference type="SMART" id="SM00434">
    <property type="entry name" value="TOP4c"/>
    <property type="match status" value="1"/>
</dbReference>
<dbReference type="GO" id="GO:0006265">
    <property type="term" value="P:DNA topological change"/>
    <property type="evidence" value="ECO:0007669"/>
    <property type="project" value="UniProtKB-UniRule"/>
</dbReference>
<dbReference type="FunFam" id="3.90.199.10:FF:000001">
    <property type="entry name" value="DNA gyrase subunit A"/>
    <property type="match status" value="1"/>
</dbReference>
<keyword evidence="4 9" id="KW-0547">Nucleotide-binding</keyword>
<dbReference type="GO" id="GO:0034335">
    <property type="term" value="F:DNA negative supercoiling activity"/>
    <property type="evidence" value="ECO:0007669"/>
    <property type="project" value="UniProtKB-ARBA"/>
</dbReference>
<dbReference type="PANTHER" id="PTHR43493:SF5">
    <property type="entry name" value="DNA GYRASE SUBUNIT A, CHLOROPLASTIC_MITOCHONDRIAL"/>
    <property type="match status" value="1"/>
</dbReference>
<dbReference type="PROSITE" id="PS52040">
    <property type="entry name" value="TOPO_IIA"/>
    <property type="match status" value="1"/>
</dbReference>
<dbReference type="InterPro" id="IPR035516">
    <property type="entry name" value="Gyrase/topoIV_suA_C"/>
</dbReference>
<organism evidence="12 13">
    <name type="scientific">Eiseniibacteriota bacterium</name>
    <dbReference type="NCBI Taxonomy" id="2212470"/>
    <lineage>
        <taxon>Bacteria</taxon>
        <taxon>Candidatus Eiseniibacteriota</taxon>
    </lineage>
</organism>
<proteinExistence type="inferred from homology"/>
<dbReference type="InterPro" id="IPR013757">
    <property type="entry name" value="Topo_IIA_A_a_sf"/>
</dbReference>
<dbReference type="GO" id="GO:0009330">
    <property type="term" value="C:DNA topoisomerase type II (double strand cut, ATP-hydrolyzing) complex"/>
    <property type="evidence" value="ECO:0007669"/>
    <property type="project" value="TreeGrafter"/>
</dbReference>
<dbReference type="CDD" id="cd00187">
    <property type="entry name" value="TOP4c"/>
    <property type="match status" value="1"/>
</dbReference>
<comment type="subunit">
    <text evidence="9">Heterotetramer, composed of two GyrA and two GyrB chains. In the heterotetramer, GyrA contains the active site tyrosine that forms a transient covalent intermediate with DNA, while GyrB binds cofactors and catalyzes ATP hydrolysis.</text>
</comment>
<feature type="domain" description="Topo IIA-type catalytic" evidence="11">
    <location>
        <begin position="33"/>
        <end position="497"/>
    </location>
</feature>
<comment type="subcellular location">
    <subcellularLocation>
        <location evidence="9">Cytoplasm</location>
    </subcellularLocation>
</comment>
<evidence type="ECO:0000256" key="9">
    <source>
        <dbReference type="HAMAP-Rule" id="MF_01897"/>
    </source>
</evidence>
<dbReference type="Gene3D" id="3.90.199.10">
    <property type="entry name" value="Topoisomerase II, domain 5"/>
    <property type="match status" value="1"/>
</dbReference>
<dbReference type="PANTHER" id="PTHR43493">
    <property type="entry name" value="DNA GYRASE/TOPOISOMERASE SUBUNIT A"/>
    <property type="match status" value="1"/>
</dbReference>
<dbReference type="GO" id="GO:0006261">
    <property type="term" value="P:DNA-templated DNA replication"/>
    <property type="evidence" value="ECO:0007669"/>
    <property type="project" value="UniProtKB-UniRule"/>
</dbReference>
<dbReference type="InterPro" id="IPR013758">
    <property type="entry name" value="Topo_IIA_A/C_ab"/>
</dbReference>
<dbReference type="GO" id="GO:0005694">
    <property type="term" value="C:chromosome"/>
    <property type="evidence" value="ECO:0007669"/>
    <property type="project" value="InterPro"/>
</dbReference>
<dbReference type="NCBIfam" id="NF004043">
    <property type="entry name" value="PRK05560.1"/>
    <property type="match status" value="1"/>
</dbReference>
<protein>
    <recommendedName>
        <fullName evidence="9">DNA gyrase subunit A</fullName>
        <ecNumber evidence="9">5.6.2.2</ecNumber>
    </recommendedName>
</protein>
<keyword evidence="7 9" id="KW-0238">DNA-binding</keyword>
<evidence type="ECO:0000256" key="3">
    <source>
        <dbReference type="ARBA" id="ARBA00022490"/>
    </source>
</evidence>
<dbReference type="Gene3D" id="3.30.1360.40">
    <property type="match status" value="1"/>
</dbReference>
<evidence type="ECO:0000256" key="5">
    <source>
        <dbReference type="ARBA" id="ARBA00022840"/>
    </source>
</evidence>
<name>A0A538STZ9_UNCEI</name>
<evidence type="ECO:0000313" key="13">
    <source>
        <dbReference type="Proteomes" id="UP000319829"/>
    </source>
</evidence>
<comment type="similarity">
    <text evidence="2 9">Belongs to the type II topoisomerase GyrA/ParC subunit family.</text>
</comment>
<evidence type="ECO:0000256" key="1">
    <source>
        <dbReference type="ARBA" id="ARBA00000185"/>
    </source>
</evidence>
<evidence type="ECO:0000256" key="8">
    <source>
        <dbReference type="ARBA" id="ARBA00023235"/>
    </source>
</evidence>
<dbReference type="NCBIfam" id="TIGR01063">
    <property type="entry name" value="gyrA"/>
    <property type="match status" value="1"/>
</dbReference>
<dbReference type="InterPro" id="IPR050220">
    <property type="entry name" value="Type_II_DNA_Topoisomerases"/>
</dbReference>
<evidence type="ECO:0000256" key="7">
    <source>
        <dbReference type="ARBA" id="ARBA00023125"/>
    </source>
</evidence>
<feature type="short sequence motif" description="GyrA-box" evidence="9">
    <location>
        <begin position="524"/>
        <end position="530"/>
    </location>
</feature>
<dbReference type="FunFam" id="2.120.10.90:FF:000004">
    <property type="entry name" value="DNA gyrase subunit A"/>
    <property type="match status" value="1"/>
</dbReference>
<evidence type="ECO:0000256" key="6">
    <source>
        <dbReference type="ARBA" id="ARBA00023029"/>
    </source>
</evidence>
<dbReference type="Proteomes" id="UP000319829">
    <property type="component" value="Unassembled WGS sequence"/>
</dbReference>
<accession>A0A538STZ9</accession>
<comment type="caution">
    <text evidence="12">The sequence shown here is derived from an EMBL/GenBank/DDBJ whole genome shotgun (WGS) entry which is preliminary data.</text>
</comment>
<evidence type="ECO:0000259" key="11">
    <source>
        <dbReference type="PROSITE" id="PS52040"/>
    </source>
</evidence>
<dbReference type="InterPro" id="IPR005743">
    <property type="entry name" value="GyrA"/>
</dbReference>
<dbReference type="Pfam" id="PF03989">
    <property type="entry name" value="DNA_gyraseA_C"/>
    <property type="match status" value="6"/>
</dbReference>
<evidence type="ECO:0000256" key="2">
    <source>
        <dbReference type="ARBA" id="ARBA00008263"/>
    </source>
</evidence>
<evidence type="ECO:0000313" key="12">
    <source>
        <dbReference type="EMBL" id="TMQ54858.1"/>
    </source>
</evidence>
<comment type="catalytic activity">
    <reaction evidence="1 9 10">
        <text>ATP-dependent breakage, passage and rejoining of double-stranded DNA.</text>
        <dbReference type="EC" id="5.6.2.2"/>
    </reaction>
</comment>
<dbReference type="GO" id="GO:0005524">
    <property type="term" value="F:ATP binding"/>
    <property type="evidence" value="ECO:0007669"/>
    <property type="project" value="UniProtKB-UniRule"/>
</dbReference>
<dbReference type="FunFam" id="3.30.1360.40:FF:000002">
    <property type="entry name" value="DNA gyrase subunit A"/>
    <property type="match status" value="1"/>
</dbReference>
<dbReference type="EC" id="5.6.2.2" evidence="9"/>
<dbReference type="GO" id="GO:0005737">
    <property type="term" value="C:cytoplasm"/>
    <property type="evidence" value="ECO:0007669"/>
    <property type="project" value="UniProtKB-SubCell"/>
</dbReference>